<dbReference type="KEGG" id="atx:GCD22_02283"/>
<dbReference type="KEGG" id="atx:GCD22_02728"/>
<gene>
    <name evidence="2" type="ORF">GCD22_02283</name>
    <name evidence="3" type="ORF">GCD22_02728</name>
</gene>
<dbReference type="AlphaFoldDB" id="A0A5P9XU75"/>
<dbReference type="RefSeq" id="WP_031573920.1">
    <property type="nucleotide sequence ID" value="NZ_CP045571.1"/>
</dbReference>
<reference evidence="3 4" key="1">
    <citation type="submission" date="2019-10" db="EMBL/GenBank/DDBJ databases">
        <authorList>
            <person name="Wang R."/>
        </authorList>
    </citation>
    <scope>NUCLEOTIDE SEQUENCE [LARGE SCALE GENOMIC DNA]</scope>
    <source>
        <strain evidence="3 4">ATCC 19377</strain>
    </source>
</reference>
<dbReference type="Proteomes" id="UP000363590">
    <property type="component" value="Chromosome"/>
</dbReference>
<protein>
    <submittedName>
        <fullName evidence="3">Uncharacterized protein</fullName>
    </submittedName>
</protein>
<accession>A0A5P9XU75</accession>
<name>A0A5P9XU75_ACITH</name>
<dbReference type="EMBL" id="CP045571">
    <property type="protein sequence ID" value="QFX96499.1"/>
    <property type="molecule type" value="Genomic_DNA"/>
</dbReference>
<evidence type="ECO:0000313" key="2">
    <source>
        <dbReference type="EMBL" id="QFX96499.1"/>
    </source>
</evidence>
<evidence type="ECO:0000313" key="3">
    <source>
        <dbReference type="EMBL" id="QFX96883.1"/>
    </source>
</evidence>
<evidence type="ECO:0000256" key="1">
    <source>
        <dbReference type="SAM" id="MobiDB-lite"/>
    </source>
</evidence>
<organism evidence="3 4">
    <name type="scientific">Acidithiobacillus thiooxidans ATCC 19377</name>
    <dbReference type="NCBI Taxonomy" id="637390"/>
    <lineage>
        <taxon>Bacteria</taxon>
        <taxon>Pseudomonadati</taxon>
        <taxon>Pseudomonadota</taxon>
        <taxon>Acidithiobacillia</taxon>
        <taxon>Acidithiobacillales</taxon>
        <taxon>Acidithiobacillaceae</taxon>
        <taxon>Acidithiobacillus</taxon>
    </lineage>
</organism>
<feature type="region of interest" description="Disordered" evidence="1">
    <location>
        <begin position="58"/>
        <end position="83"/>
    </location>
</feature>
<sequence>MKIARKIHSLSGESITPFQKRVLTLLIGDSGLSAERMLDILLMEALLGYCVDRSTGVSGAPDMSAARTHDITRPQGPEISDRA</sequence>
<dbReference type="GeneID" id="60696974"/>
<proteinExistence type="predicted"/>
<dbReference type="EMBL" id="CP045571">
    <property type="protein sequence ID" value="QFX96883.1"/>
    <property type="molecule type" value="Genomic_DNA"/>
</dbReference>
<evidence type="ECO:0000313" key="4">
    <source>
        <dbReference type="Proteomes" id="UP000363590"/>
    </source>
</evidence>